<evidence type="ECO:0000313" key="3">
    <source>
        <dbReference type="EMBL" id="MDT8843702.1"/>
    </source>
</evidence>
<accession>A0AAP5V192</accession>
<organism evidence="3 4">
    <name type="scientific">Paraburkholderia fungorum</name>
    <dbReference type="NCBI Taxonomy" id="134537"/>
    <lineage>
        <taxon>Bacteria</taxon>
        <taxon>Pseudomonadati</taxon>
        <taxon>Pseudomonadota</taxon>
        <taxon>Betaproteobacteria</taxon>
        <taxon>Burkholderiales</taxon>
        <taxon>Burkholderiaceae</taxon>
        <taxon>Paraburkholderia</taxon>
    </lineage>
</organism>
<comment type="similarity">
    <text evidence="1">Belongs to the bacterial ring-hydroxylating dioxygenase beta subunit family.</text>
</comment>
<gene>
    <name evidence="3" type="ORF">ParKJ_40585</name>
</gene>
<evidence type="ECO:0000313" key="4">
    <source>
        <dbReference type="Proteomes" id="UP001246473"/>
    </source>
</evidence>
<dbReference type="PANTHER" id="PTHR41534:SF1">
    <property type="entry name" value="BLR3401 PROTEIN"/>
    <property type="match status" value="1"/>
</dbReference>
<dbReference type="EMBL" id="JANSLM010000028">
    <property type="protein sequence ID" value="MDT8843702.1"/>
    <property type="molecule type" value="Genomic_DNA"/>
</dbReference>
<dbReference type="GO" id="GO:0019380">
    <property type="term" value="P:3-phenylpropionate catabolic process"/>
    <property type="evidence" value="ECO:0007669"/>
    <property type="project" value="TreeGrafter"/>
</dbReference>
<reference evidence="3" key="1">
    <citation type="submission" date="2022-08" db="EMBL/GenBank/DDBJ databases">
        <authorList>
            <person name="Kim S.-J."/>
        </authorList>
    </citation>
    <scope>NUCLEOTIDE SEQUENCE</scope>
    <source>
        <strain evidence="3">KJ</strain>
    </source>
</reference>
<dbReference type="InterPro" id="IPR000391">
    <property type="entry name" value="Rng_hydr_dOase-bsu"/>
</dbReference>
<dbReference type="InterPro" id="IPR032710">
    <property type="entry name" value="NTF2-like_dom_sf"/>
</dbReference>
<dbReference type="AlphaFoldDB" id="A0AAP5V192"/>
<dbReference type="GO" id="GO:0051213">
    <property type="term" value="F:dioxygenase activity"/>
    <property type="evidence" value="ECO:0007669"/>
    <property type="project" value="UniProtKB-KW"/>
</dbReference>
<dbReference type="CDD" id="cd00667">
    <property type="entry name" value="ring_hydroxylating_dioxygenases_beta"/>
    <property type="match status" value="1"/>
</dbReference>
<comment type="caution">
    <text evidence="3">The sequence shown here is derived from an EMBL/GenBank/DDBJ whole genome shotgun (WGS) entry which is preliminary data.</text>
</comment>
<dbReference type="Pfam" id="PF00866">
    <property type="entry name" value="Ring_hydroxyl_B"/>
    <property type="match status" value="1"/>
</dbReference>
<dbReference type="Gene3D" id="3.10.450.50">
    <property type="match status" value="1"/>
</dbReference>
<dbReference type="Proteomes" id="UP001246473">
    <property type="component" value="Unassembled WGS sequence"/>
</dbReference>
<evidence type="ECO:0000256" key="2">
    <source>
        <dbReference type="ARBA" id="ARBA00023002"/>
    </source>
</evidence>
<sequence>MTEAELQFRVERLLAQYIECIDDDRLEDWPDLFVADCNYRIIPRENADRGLPLTLICCEGRGMLVDRVVSLRQANIYARHYYRHVLSNVHVKSVDSGAVIVQSNYVVFQTRRNGATDVYSAGKYMDKIVVSDSALLFKEKIVTVDTYRVDSLMATPI</sequence>
<protein>
    <submittedName>
        <fullName evidence="3">Aromatic-ring-hydroxylating dioxygenase subunit beta</fullName>
    </submittedName>
</protein>
<dbReference type="RefSeq" id="WP_216749680.1">
    <property type="nucleotide sequence ID" value="NZ_JAHNIZ010000001.1"/>
</dbReference>
<evidence type="ECO:0000256" key="1">
    <source>
        <dbReference type="ARBA" id="ARBA00009570"/>
    </source>
</evidence>
<keyword evidence="3" id="KW-0223">Dioxygenase</keyword>
<keyword evidence="2" id="KW-0560">Oxidoreductase</keyword>
<dbReference type="SUPFAM" id="SSF54427">
    <property type="entry name" value="NTF2-like"/>
    <property type="match status" value="1"/>
</dbReference>
<dbReference type="PANTHER" id="PTHR41534">
    <property type="entry name" value="BLR3401 PROTEIN"/>
    <property type="match status" value="1"/>
</dbReference>
<name>A0AAP5V192_9BURK</name>
<proteinExistence type="inferred from homology"/>